<comment type="caution">
    <text evidence="1">The sequence shown here is derived from an EMBL/GenBank/DDBJ whole genome shotgun (WGS) entry which is preliminary data.</text>
</comment>
<proteinExistence type="predicted"/>
<sequence>MYAVSVWLGDRWGMRLDPNLRVSQRQITHRDIKPAILLIYFGKSNAKHPGARVLDLLGRPGGAMPWGGCLGVGSRQQAAAQWVWRHPGTRINHSPGCLGEIAFPFW</sequence>
<dbReference type="AlphaFoldDB" id="A0A843WPK7"/>
<keyword evidence="2" id="KW-1185">Reference proteome</keyword>
<organism evidence="1 2">
    <name type="scientific">Colocasia esculenta</name>
    <name type="common">Wild taro</name>
    <name type="synonym">Arum esculentum</name>
    <dbReference type="NCBI Taxonomy" id="4460"/>
    <lineage>
        <taxon>Eukaryota</taxon>
        <taxon>Viridiplantae</taxon>
        <taxon>Streptophyta</taxon>
        <taxon>Embryophyta</taxon>
        <taxon>Tracheophyta</taxon>
        <taxon>Spermatophyta</taxon>
        <taxon>Magnoliopsida</taxon>
        <taxon>Liliopsida</taxon>
        <taxon>Araceae</taxon>
        <taxon>Aroideae</taxon>
        <taxon>Colocasieae</taxon>
        <taxon>Colocasia</taxon>
    </lineage>
</organism>
<dbReference type="Proteomes" id="UP000652761">
    <property type="component" value="Unassembled WGS sequence"/>
</dbReference>
<evidence type="ECO:0000313" key="2">
    <source>
        <dbReference type="Proteomes" id="UP000652761"/>
    </source>
</evidence>
<protein>
    <submittedName>
        <fullName evidence="1">Uncharacterized protein</fullName>
    </submittedName>
</protein>
<dbReference type="EMBL" id="NMUH01003854">
    <property type="protein sequence ID" value="MQM07361.1"/>
    <property type="molecule type" value="Genomic_DNA"/>
</dbReference>
<gene>
    <name evidence="1" type="ORF">Taro_040200</name>
</gene>
<name>A0A843WPK7_COLES</name>
<evidence type="ECO:0000313" key="1">
    <source>
        <dbReference type="EMBL" id="MQM07361.1"/>
    </source>
</evidence>
<reference evidence="1" key="1">
    <citation type="submission" date="2017-07" db="EMBL/GenBank/DDBJ databases">
        <title>Taro Niue Genome Assembly and Annotation.</title>
        <authorList>
            <person name="Atibalentja N."/>
            <person name="Keating K."/>
            <person name="Fields C.J."/>
        </authorList>
    </citation>
    <scope>NUCLEOTIDE SEQUENCE</scope>
    <source>
        <strain evidence="1">Niue_2</strain>
        <tissue evidence="1">Leaf</tissue>
    </source>
</reference>
<accession>A0A843WPK7</accession>